<keyword evidence="2" id="KW-0802">TPR repeat</keyword>
<evidence type="ECO:0000256" key="2">
    <source>
        <dbReference type="ARBA" id="ARBA00022803"/>
    </source>
</evidence>
<evidence type="ECO:0000313" key="4">
    <source>
        <dbReference type="Proteomes" id="UP000011518"/>
    </source>
</evidence>
<dbReference type="PANTHER" id="PTHR22904:SF523">
    <property type="entry name" value="STRESS-INDUCED-PHOSPHOPROTEIN 1"/>
    <property type="match status" value="1"/>
</dbReference>
<dbReference type="PANTHER" id="PTHR22904">
    <property type="entry name" value="TPR REPEAT CONTAINING PROTEIN"/>
    <property type="match status" value="1"/>
</dbReference>
<dbReference type="Gene3D" id="1.25.40.10">
    <property type="entry name" value="Tetratricopeptide repeat domain"/>
    <property type="match status" value="1"/>
</dbReference>
<name>L9KU71_TUPCH</name>
<organism evidence="3 4">
    <name type="scientific">Tupaia chinensis</name>
    <name type="common">Chinese tree shrew</name>
    <name type="synonym">Tupaia belangeri chinensis</name>
    <dbReference type="NCBI Taxonomy" id="246437"/>
    <lineage>
        <taxon>Eukaryota</taxon>
        <taxon>Metazoa</taxon>
        <taxon>Chordata</taxon>
        <taxon>Craniata</taxon>
        <taxon>Vertebrata</taxon>
        <taxon>Euteleostomi</taxon>
        <taxon>Mammalia</taxon>
        <taxon>Eutheria</taxon>
        <taxon>Euarchontoglires</taxon>
        <taxon>Scandentia</taxon>
        <taxon>Tupaiidae</taxon>
        <taxon>Tupaia</taxon>
    </lineage>
</organism>
<dbReference type="EMBL" id="KB320656">
    <property type="protein sequence ID" value="ELW66258.1"/>
    <property type="molecule type" value="Genomic_DNA"/>
</dbReference>
<dbReference type="InterPro" id="IPR011990">
    <property type="entry name" value="TPR-like_helical_dom_sf"/>
</dbReference>
<keyword evidence="1" id="KW-0677">Repeat</keyword>
<dbReference type="InterPro" id="IPR019734">
    <property type="entry name" value="TPR_rpt"/>
</dbReference>
<reference evidence="4" key="1">
    <citation type="submission" date="2012-07" db="EMBL/GenBank/DDBJ databases">
        <title>Genome of the Chinese tree shrew, a rising model animal genetically related to primates.</title>
        <authorList>
            <person name="Zhang G."/>
            <person name="Fan Y."/>
            <person name="Yao Y."/>
            <person name="Huang Z."/>
        </authorList>
    </citation>
    <scope>NUCLEOTIDE SEQUENCE [LARGE SCALE GENOMIC DNA]</scope>
</reference>
<accession>L9KU71</accession>
<evidence type="ECO:0000313" key="3">
    <source>
        <dbReference type="EMBL" id="ELW66258.1"/>
    </source>
</evidence>
<proteinExistence type="predicted"/>
<reference evidence="4" key="2">
    <citation type="journal article" date="2013" name="Nat. Commun.">
        <title>Genome of the Chinese tree shrew.</title>
        <authorList>
            <person name="Fan Y."/>
            <person name="Huang Z.Y."/>
            <person name="Cao C.C."/>
            <person name="Chen C.S."/>
            <person name="Chen Y.X."/>
            <person name="Fan D.D."/>
            <person name="He J."/>
            <person name="Hou H.L."/>
            <person name="Hu L."/>
            <person name="Hu X.T."/>
            <person name="Jiang X.T."/>
            <person name="Lai R."/>
            <person name="Lang Y.S."/>
            <person name="Liang B."/>
            <person name="Liao S.G."/>
            <person name="Mu D."/>
            <person name="Ma Y.Y."/>
            <person name="Niu Y.Y."/>
            <person name="Sun X.Q."/>
            <person name="Xia J.Q."/>
            <person name="Xiao J."/>
            <person name="Xiong Z.Q."/>
            <person name="Xu L."/>
            <person name="Yang L."/>
            <person name="Zhang Y."/>
            <person name="Zhao W."/>
            <person name="Zhao X.D."/>
            <person name="Zheng Y.T."/>
            <person name="Zhou J.M."/>
            <person name="Zhu Y.B."/>
            <person name="Zhang G.J."/>
            <person name="Wang J."/>
            <person name="Yao Y.G."/>
        </authorList>
    </citation>
    <scope>NUCLEOTIDE SEQUENCE [LARGE SCALE GENOMIC DNA]</scope>
</reference>
<dbReference type="SUPFAM" id="SSF48452">
    <property type="entry name" value="TPR-like"/>
    <property type="match status" value="1"/>
</dbReference>
<dbReference type="InParanoid" id="L9KU71"/>
<dbReference type="Pfam" id="PF13414">
    <property type="entry name" value="TPR_11"/>
    <property type="match status" value="1"/>
</dbReference>
<dbReference type="Proteomes" id="UP000011518">
    <property type="component" value="Unassembled WGS sequence"/>
</dbReference>
<dbReference type="GO" id="GO:0051879">
    <property type="term" value="F:Hsp90 protein binding"/>
    <property type="evidence" value="ECO:0007669"/>
    <property type="project" value="TreeGrafter"/>
</dbReference>
<gene>
    <name evidence="3" type="ORF">TREES_T100009745</name>
</gene>
<dbReference type="FunFam" id="1.25.40.10:FF:000027">
    <property type="entry name" value="stress-induced-phosphoprotein 1 isoform X1"/>
    <property type="match status" value="1"/>
</dbReference>
<dbReference type="AlphaFoldDB" id="L9KU71"/>
<protein>
    <submittedName>
        <fullName evidence="3">Stress-induced-phosphoprotein 1</fullName>
    </submittedName>
</protein>
<dbReference type="STRING" id="246437.L9KU71"/>
<dbReference type="SMART" id="SM00028">
    <property type="entry name" value="TPR"/>
    <property type="match status" value="3"/>
</dbReference>
<keyword evidence="4" id="KW-1185">Reference proteome</keyword>
<sequence length="112" mass="12842">MEEKNKGNECSQKGDYPQAMKHYTEAIKWNPQDAKLYSNGATCYNKLLEFQSACKECEECIHMNPTFIKGYTQKEAALEEMKDHMKAMDVHQKALDNCKEAADSYQCCVMAL</sequence>
<evidence type="ECO:0000256" key="1">
    <source>
        <dbReference type="ARBA" id="ARBA00022737"/>
    </source>
</evidence>